<evidence type="ECO:0000313" key="4">
    <source>
        <dbReference type="Proteomes" id="UP001632038"/>
    </source>
</evidence>
<sequence length="212" mass="23087">MTGLEKNLFGNHPVSFGTETRSPPPAFASEPLMHSSVGKDAVPTATGLTRPASLDIVEIDGPSSATSSLPNNDSSFLKGTSSPAGPGATTRKNALQAERQNSEVSYYADDEDARKKKYSRRGTFRHKVLRSLLPFWSTALPTLPVTAPPRKDTAHADDTSEGRPRHHKSSRMDPRKLLLIIAIMACMATMGILYYRIAQRGLGENLPEDEIQ</sequence>
<dbReference type="GO" id="GO:0016020">
    <property type="term" value="C:membrane"/>
    <property type="evidence" value="ECO:0007669"/>
    <property type="project" value="UniProtKB-SubCell"/>
</dbReference>
<dbReference type="PANTHER" id="PTHR12981">
    <property type="entry name" value="ZINC FINGER PROTEIN-LIKE 1"/>
    <property type="match status" value="1"/>
</dbReference>
<feature type="region of interest" description="Disordered" evidence="1">
    <location>
        <begin position="1"/>
        <end position="48"/>
    </location>
</feature>
<evidence type="ECO:0000256" key="1">
    <source>
        <dbReference type="SAM" id="MobiDB-lite"/>
    </source>
</evidence>
<evidence type="ECO:0000313" key="3">
    <source>
        <dbReference type="EMBL" id="KAL3614338.1"/>
    </source>
</evidence>
<feature type="compositionally biased region" description="Polar residues" evidence="1">
    <location>
        <begin position="63"/>
        <end position="83"/>
    </location>
</feature>
<dbReference type="Proteomes" id="UP001632038">
    <property type="component" value="Unassembled WGS sequence"/>
</dbReference>
<keyword evidence="2" id="KW-0472">Membrane</keyword>
<dbReference type="EMBL" id="JAVIJP010000107">
    <property type="protein sequence ID" value="KAL3614338.1"/>
    <property type="molecule type" value="Genomic_DNA"/>
</dbReference>
<reference evidence="4" key="1">
    <citation type="journal article" date="2024" name="IScience">
        <title>Strigolactones Initiate the Formation of Haustorium-like Structures in Castilleja.</title>
        <authorList>
            <person name="Buerger M."/>
            <person name="Peterson D."/>
            <person name="Chory J."/>
        </authorList>
    </citation>
    <scope>NUCLEOTIDE SEQUENCE [LARGE SCALE GENOMIC DNA]</scope>
</reference>
<accession>A0ABD3BAE4</accession>
<keyword evidence="2" id="KW-1133">Transmembrane helix</keyword>
<feature type="compositionally biased region" description="Polar residues" evidence="1">
    <location>
        <begin position="90"/>
        <end position="104"/>
    </location>
</feature>
<dbReference type="PANTHER" id="PTHR12981:SF0">
    <property type="entry name" value="ZINC FINGER PROTEIN-LIKE 1"/>
    <property type="match status" value="1"/>
</dbReference>
<feature type="transmembrane region" description="Helical" evidence="2">
    <location>
        <begin position="177"/>
        <end position="197"/>
    </location>
</feature>
<protein>
    <submittedName>
        <fullName evidence="3">Uncharacterized protein</fullName>
    </submittedName>
</protein>
<evidence type="ECO:0000256" key="2">
    <source>
        <dbReference type="SAM" id="Phobius"/>
    </source>
</evidence>
<dbReference type="GO" id="GO:0008270">
    <property type="term" value="F:zinc ion binding"/>
    <property type="evidence" value="ECO:0007669"/>
    <property type="project" value="UniProtKB-KW"/>
</dbReference>
<keyword evidence="4" id="KW-1185">Reference proteome</keyword>
<feature type="region of interest" description="Disordered" evidence="1">
    <location>
        <begin position="144"/>
        <end position="171"/>
    </location>
</feature>
<feature type="compositionally biased region" description="Basic and acidic residues" evidence="1">
    <location>
        <begin position="149"/>
        <end position="163"/>
    </location>
</feature>
<dbReference type="InterPro" id="IPR039043">
    <property type="entry name" value="ZFPL1"/>
</dbReference>
<feature type="region of interest" description="Disordered" evidence="1">
    <location>
        <begin position="61"/>
        <end position="112"/>
    </location>
</feature>
<name>A0ABD3BAE4_9LAMI</name>
<keyword evidence="2" id="KW-0812">Transmembrane</keyword>
<organism evidence="3 4">
    <name type="scientific">Castilleja foliolosa</name>
    <dbReference type="NCBI Taxonomy" id="1961234"/>
    <lineage>
        <taxon>Eukaryota</taxon>
        <taxon>Viridiplantae</taxon>
        <taxon>Streptophyta</taxon>
        <taxon>Embryophyta</taxon>
        <taxon>Tracheophyta</taxon>
        <taxon>Spermatophyta</taxon>
        <taxon>Magnoliopsida</taxon>
        <taxon>eudicotyledons</taxon>
        <taxon>Gunneridae</taxon>
        <taxon>Pentapetalae</taxon>
        <taxon>asterids</taxon>
        <taxon>lamiids</taxon>
        <taxon>Lamiales</taxon>
        <taxon>Orobanchaceae</taxon>
        <taxon>Pedicularideae</taxon>
        <taxon>Castillejinae</taxon>
        <taxon>Castilleja</taxon>
    </lineage>
</organism>
<comment type="caution">
    <text evidence="3">The sequence shown here is derived from an EMBL/GenBank/DDBJ whole genome shotgun (WGS) entry which is preliminary data.</text>
</comment>
<gene>
    <name evidence="3" type="ORF">CASFOL_042412</name>
</gene>
<dbReference type="AlphaFoldDB" id="A0ABD3BAE4"/>
<proteinExistence type="predicted"/>